<keyword evidence="3" id="KW-1015">Disulfide bond</keyword>
<keyword evidence="4" id="KW-0676">Redox-active center</keyword>
<dbReference type="PANTHER" id="PTHR42852">
    <property type="entry name" value="THIOL:DISULFIDE INTERCHANGE PROTEIN DSBE"/>
    <property type="match status" value="1"/>
</dbReference>
<dbReference type="PANTHER" id="PTHR42852:SF6">
    <property type="entry name" value="THIOL:DISULFIDE INTERCHANGE PROTEIN DSBE"/>
    <property type="match status" value="1"/>
</dbReference>
<dbReference type="GO" id="GO:0016491">
    <property type="term" value="F:oxidoreductase activity"/>
    <property type="evidence" value="ECO:0007669"/>
    <property type="project" value="InterPro"/>
</dbReference>
<reference evidence="7 8" key="1">
    <citation type="submission" date="2020-01" db="EMBL/GenBank/DDBJ databases">
        <title>Genomes assembled from Gulf of Kutch pelagic sediment metagenomes.</title>
        <authorList>
            <person name="Chandrashekar M."/>
            <person name="Mahajan M.S."/>
            <person name="Dave K.J."/>
            <person name="Vatsa P."/>
            <person name="Nathani N.M."/>
        </authorList>
    </citation>
    <scope>NUCLEOTIDE SEQUENCE [LARGE SCALE GENOMIC DNA]</scope>
    <source>
        <strain evidence="7">KS3-K002</strain>
    </source>
</reference>
<evidence type="ECO:0000256" key="3">
    <source>
        <dbReference type="ARBA" id="ARBA00023157"/>
    </source>
</evidence>
<organism evidence="7 8">
    <name type="scientific">Candidatus Kutchimonas denitrificans</name>
    <dbReference type="NCBI Taxonomy" id="3056748"/>
    <lineage>
        <taxon>Bacteria</taxon>
        <taxon>Pseudomonadati</taxon>
        <taxon>Gemmatimonadota</taxon>
        <taxon>Gemmatimonadia</taxon>
        <taxon>Candidatus Palauibacterales</taxon>
        <taxon>Candidatus Palauibacteraceae</taxon>
        <taxon>Candidatus Kutchimonas</taxon>
    </lineage>
</organism>
<feature type="region of interest" description="Disordered" evidence="5">
    <location>
        <begin position="177"/>
        <end position="212"/>
    </location>
</feature>
<evidence type="ECO:0000256" key="1">
    <source>
        <dbReference type="ARBA" id="ARBA00004196"/>
    </source>
</evidence>
<dbReference type="EMBL" id="JAACAK010000028">
    <property type="protein sequence ID" value="NIR74190.1"/>
    <property type="molecule type" value="Genomic_DNA"/>
</dbReference>
<dbReference type="InterPro" id="IPR036249">
    <property type="entry name" value="Thioredoxin-like_sf"/>
</dbReference>
<feature type="domain" description="Thioredoxin" evidence="6">
    <location>
        <begin position="33"/>
        <end position="171"/>
    </location>
</feature>
<dbReference type="Gene3D" id="3.40.30.10">
    <property type="entry name" value="Glutaredoxin"/>
    <property type="match status" value="1"/>
</dbReference>
<sequence>MFKKILIPAAVTLPVVALLYYGMQRDVRTIESPLPGRMAFDFTAPTLAGDTLSLSDLEGQVVVLNFWASWCIACIDEHRVFIEADRYYADQDFQMLGVVYQDSPENARRWMRQRGGEWPSVIDPNSRIAIDYGVYGVPETYFISKDGYIAYKHIGPVTPQVMVKWVDRLLAEDRGAELTATDGDVPEGRSQGHVRQAPDVPVTTPESGGGRP</sequence>
<evidence type="ECO:0000256" key="5">
    <source>
        <dbReference type="SAM" id="MobiDB-lite"/>
    </source>
</evidence>
<dbReference type="InterPro" id="IPR000866">
    <property type="entry name" value="AhpC/TSA"/>
</dbReference>
<dbReference type="GO" id="GO:0030313">
    <property type="term" value="C:cell envelope"/>
    <property type="evidence" value="ECO:0007669"/>
    <property type="project" value="UniProtKB-SubCell"/>
</dbReference>
<evidence type="ECO:0000256" key="4">
    <source>
        <dbReference type="ARBA" id="ARBA00023284"/>
    </source>
</evidence>
<dbReference type="PROSITE" id="PS51352">
    <property type="entry name" value="THIOREDOXIN_2"/>
    <property type="match status" value="1"/>
</dbReference>
<dbReference type="Proteomes" id="UP000702544">
    <property type="component" value="Unassembled WGS sequence"/>
</dbReference>
<protein>
    <submittedName>
        <fullName evidence="7">TlpA family protein disulfide reductase</fullName>
    </submittedName>
</protein>
<name>A0AAE5CBA5_9BACT</name>
<evidence type="ECO:0000259" key="6">
    <source>
        <dbReference type="PROSITE" id="PS51352"/>
    </source>
</evidence>
<evidence type="ECO:0000313" key="8">
    <source>
        <dbReference type="Proteomes" id="UP000702544"/>
    </source>
</evidence>
<comment type="subcellular location">
    <subcellularLocation>
        <location evidence="1">Cell envelope</location>
    </subcellularLocation>
</comment>
<proteinExistence type="predicted"/>
<dbReference type="AlphaFoldDB" id="A0AAE5CBA5"/>
<dbReference type="Pfam" id="PF00578">
    <property type="entry name" value="AhpC-TSA"/>
    <property type="match status" value="1"/>
</dbReference>
<evidence type="ECO:0000313" key="7">
    <source>
        <dbReference type="EMBL" id="NIR74190.1"/>
    </source>
</evidence>
<evidence type="ECO:0000256" key="2">
    <source>
        <dbReference type="ARBA" id="ARBA00022748"/>
    </source>
</evidence>
<dbReference type="InterPro" id="IPR050553">
    <property type="entry name" value="Thioredoxin_ResA/DsbE_sf"/>
</dbReference>
<keyword evidence="2" id="KW-0201">Cytochrome c-type biogenesis</keyword>
<dbReference type="GO" id="GO:0016209">
    <property type="term" value="F:antioxidant activity"/>
    <property type="evidence" value="ECO:0007669"/>
    <property type="project" value="InterPro"/>
</dbReference>
<accession>A0AAE5CBA5</accession>
<dbReference type="CDD" id="cd02966">
    <property type="entry name" value="TlpA_like_family"/>
    <property type="match status" value="1"/>
</dbReference>
<dbReference type="SUPFAM" id="SSF52833">
    <property type="entry name" value="Thioredoxin-like"/>
    <property type="match status" value="1"/>
</dbReference>
<comment type="caution">
    <text evidence="7">The sequence shown here is derived from an EMBL/GenBank/DDBJ whole genome shotgun (WGS) entry which is preliminary data.</text>
</comment>
<dbReference type="InterPro" id="IPR013766">
    <property type="entry name" value="Thioredoxin_domain"/>
</dbReference>
<gene>
    <name evidence="7" type="ORF">GWO12_03625</name>
</gene>
<dbReference type="GO" id="GO:0017004">
    <property type="term" value="P:cytochrome complex assembly"/>
    <property type="evidence" value="ECO:0007669"/>
    <property type="project" value="UniProtKB-KW"/>
</dbReference>